<evidence type="ECO:0000313" key="3">
    <source>
        <dbReference type="Proteomes" id="UP001642409"/>
    </source>
</evidence>
<gene>
    <name evidence="1" type="ORF">HINF_LOCUS13418</name>
    <name evidence="2" type="ORF">HINF_LOCUS26615</name>
</gene>
<name>A0AA86NUN1_9EUKA</name>
<proteinExistence type="predicted"/>
<dbReference type="EMBL" id="CATOUU010000347">
    <property type="protein sequence ID" value="CAI9925773.1"/>
    <property type="molecule type" value="Genomic_DNA"/>
</dbReference>
<organism evidence="1">
    <name type="scientific">Hexamita inflata</name>
    <dbReference type="NCBI Taxonomy" id="28002"/>
    <lineage>
        <taxon>Eukaryota</taxon>
        <taxon>Metamonada</taxon>
        <taxon>Diplomonadida</taxon>
        <taxon>Hexamitidae</taxon>
        <taxon>Hexamitinae</taxon>
        <taxon>Hexamita</taxon>
    </lineage>
</organism>
<comment type="caution">
    <text evidence="1">The sequence shown here is derived from an EMBL/GenBank/DDBJ whole genome shotgun (WGS) entry which is preliminary data.</text>
</comment>
<dbReference type="Proteomes" id="UP001642409">
    <property type="component" value="Unassembled WGS sequence"/>
</dbReference>
<sequence length="135" mass="14374">MNFNVQTAAAAVGLSTVLSNAIITNLSMSGSLSSNEVRGLSSYFYGDCKLVNLQFSLKLSGTTSSFALVNDMSATSLQMSQISFSGYSNNQISFQYALKPAQRCLPNSKTVGTDGMCYCADTFVLNENNGVRTCA</sequence>
<evidence type="ECO:0000313" key="1">
    <source>
        <dbReference type="EMBL" id="CAI9925773.1"/>
    </source>
</evidence>
<reference evidence="1" key="1">
    <citation type="submission" date="2023-06" db="EMBL/GenBank/DDBJ databases">
        <authorList>
            <person name="Kurt Z."/>
        </authorList>
    </citation>
    <scope>NUCLEOTIDE SEQUENCE</scope>
</reference>
<dbReference type="AlphaFoldDB" id="A0AA86NUN1"/>
<protein>
    <submittedName>
        <fullName evidence="2">Hypothetical_protein</fullName>
    </submittedName>
</protein>
<dbReference type="EMBL" id="CAXDID020000081">
    <property type="protein sequence ID" value="CAL6018742.1"/>
    <property type="molecule type" value="Genomic_DNA"/>
</dbReference>
<evidence type="ECO:0000313" key="2">
    <source>
        <dbReference type="EMBL" id="CAL6018742.1"/>
    </source>
</evidence>
<keyword evidence="3" id="KW-1185">Reference proteome</keyword>
<accession>A0AA86NUN1</accession>
<reference evidence="2 3" key="2">
    <citation type="submission" date="2024-07" db="EMBL/GenBank/DDBJ databases">
        <authorList>
            <person name="Akdeniz Z."/>
        </authorList>
    </citation>
    <scope>NUCLEOTIDE SEQUENCE [LARGE SCALE GENOMIC DNA]</scope>
</reference>